<dbReference type="InterPro" id="IPR002731">
    <property type="entry name" value="ATPase_BadF"/>
</dbReference>
<keyword evidence="1" id="KW-0732">Signal</keyword>
<feature type="domain" description="ATPase BadF/BadG/BcrA/BcrD type" evidence="2">
    <location>
        <begin position="35"/>
        <end position="292"/>
    </location>
</feature>
<evidence type="ECO:0000259" key="2">
    <source>
        <dbReference type="Pfam" id="PF01869"/>
    </source>
</evidence>
<dbReference type="InterPro" id="IPR043129">
    <property type="entry name" value="ATPase_NBD"/>
</dbReference>
<accession>A0A290WPV7</accession>
<feature type="chain" id="PRO_5012968086" evidence="1">
    <location>
        <begin position="30"/>
        <end position="330"/>
    </location>
</feature>
<dbReference type="Proteomes" id="UP000218437">
    <property type="component" value="Chromosome"/>
</dbReference>
<dbReference type="Gene3D" id="3.30.420.40">
    <property type="match status" value="2"/>
</dbReference>
<protein>
    <submittedName>
        <fullName evidence="3">ATPase</fullName>
    </submittedName>
</protein>
<dbReference type="InterPro" id="IPR052519">
    <property type="entry name" value="Euk-type_GlcNAc_Kinase"/>
</dbReference>
<dbReference type="Pfam" id="PF01869">
    <property type="entry name" value="BcrAD_BadFG"/>
    <property type="match status" value="1"/>
</dbReference>
<proteinExistence type="predicted"/>
<evidence type="ECO:0000256" key="1">
    <source>
        <dbReference type="SAM" id="SignalP"/>
    </source>
</evidence>
<dbReference type="AlphaFoldDB" id="A0A290WPV7"/>
<feature type="signal peptide" evidence="1">
    <location>
        <begin position="1"/>
        <end position="29"/>
    </location>
</feature>
<organism evidence="3 4">
    <name type="scientific">Janthinobacterium svalbardensis</name>
    <dbReference type="NCBI Taxonomy" id="368607"/>
    <lineage>
        <taxon>Bacteria</taxon>
        <taxon>Pseudomonadati</taxon>
        <taxon>Pseudomonadota</taxon>
        <taxon>Betaproteobacteria</taxon>
        <taxon>Burkholderiales</taxon>
        <taxon>Oxalobacteraceae</taxon>
        <taxon>Janthinobacterium</taxon>
    </lineage>
</organism>
<dbReference type="KEGG" id="jsv:CNX70_00930"/>
<dbReference type="PANTHER" id="PTHR43190:SF3">
    <property type="entry name" value="N-ACETYL-D-GLUCOSAMINE KINASE"/>
    <property type="match status" value="1"/>
</dbReference>
<evidence type="ECO:0000313" key="3">
    <source>
        <dbReference type="EMBL" id="ATD58909.1"/>
    </source>
</evidence>
<dbReference type="EMBL" id="CP023422">
    <property type="protein sequence ID" value="ATD58909.1"/>
    <property type="molecule type" value="Genomic_DNA"/>
</dbReference>
<dbReference type="SUPFAM" id="SSF53067">
    <property type="entry name" value="Actin-like ATPase domain"/>
    <property type="match status" value="1"/>
</dbReference>
<reference evidence="3 4" key="1">
    <citation type="submission" date="2017-09" db="EMBL/GenBank/DDBJ databases">
        <title>Complete genome sequence of Janthinobacterium svalbardensis PAMC 27463.</title>
        <authorList>
            <person name="Cho Y.-J."/>
            <person name="Cho A."/>
            <person name="Kim O.-S."/>
            <person name="Lee J.-I."/>
        </authorList>
    </citation>
    <scope>NUCLEOTIDE SEQUENCE [LARGE SCALE GENOMIC DNA]</scope>
    <source>
        <strain evidence="3 4">PAMC 27463</strain>
    </source>
</reference>
<gene>
    <name evidence="3" type="ORF">CNX70_00930</name>
</gene>
<keyword evidence="4" id="KW-1185">Reference proteome</keyword>
<name>A0A290WPV7_9BURK</name>
<dbReference type="PANTHER" id="PTHR43190">
    <property type="entry name" value="N-ACETYL-D-GLUCOSAMINE KINASE"/>
    <property type="match status" value="1"/>
</dbReference>
<evidence type="ECO:0000313" key="4">
    <source>
        <dbReference type="Proteomes" id="UP000218437"/>
    </source>
</evidence>
<sequence length="330" mass="34044">MKHAQAFMPASPAWLYTLAMISFPTANNAVPVLGLGIDAGGTQTRWALATVDGVIVADGAVEGLSALQMSSAAGRAAVHATFTGLCHAVLAVGQPRAVVAGLTGFGGDDAVLAQTLATLLALDAADVSVGNDIDIAYRDSFEPGEGYLVYAGTGSIAAWIDADGVFHRAGGRGVLLDDGGGGYWIAREALRHIWRREDEAPGSWQSSPMAEAVFAHIGGSDWSLSRAFMYGQDRGAIGRLALAVAASADADPLALDILQRAGQELARLALALTARYGPRPVVLAGRAAQLHPAIAVAMRAALPVSLMMEQKVARSHEAAAKLAARAASKN</sequence>